<organism evidence="1 2">
    <name type="scientific">Rhododendron simsii</name>
    <name type="common">Sims's rhododendron</name>
    <dbReference type="NCBI Taxonomy" id="118357"/>
    <lineage>
        <taxon>Eukaryota</taxon>
        <taxon>Viridiplantae</taxon>
        <taxon>Streptophyta</taxon>
        <taxon>Embryophyta</taxon>
        <taxon>Tracheophyta</taxon>
        <taxon>Spermatophyta</taxon>
        <taxon>Magnoliopsida</taxon>
        <taxon>eudicotyledons</taxon>
        <taxon>Gunneridae</taxon>
        <taxon>Pentapetalae</taxon>
        <taxon>asterids</taxon>
        <taxon>Ericales</taxon>
        <taxon>Ericaceae</taxon>
        <taxon>Ericoideae</taxon>
        <taxon>Rhodoreae</taxon>
        <taxon>Rhododendron</taxon>
    </lineage>
</organism>
<gene>
    <name evidence="1" type="ORF">RHSIM_Rhsim02G0170700</name>
</gene>
<dbReference type="EMBL" id="WJXA01000002">
    <property type="protein sequence ID" value="KAF7150611.1"/>
    <property type="molecule type" value="Genomic_DNA"/>
</dbReference>
<protein>
    <submittedName>
        <fullName evidence="1">Uncharacterized protein</fullName>
    </submittedName>
</protein>
<evidence type="ECO:0000313" key="1">
    <source>
        <dbReference type="EMBL" id="KAF7150611.1"/>
    </source>
</evidence>
<keyword evidence="2" id="KW-1185">Reference proteome</keyword>
<sequence length="130" mass="14252">MSGLIYPGGSEFPRVPIPGNILYDPKACVNSLNAFSMPVFDNLSALTTDHLCRNLHVGMGRSIAETVTLTNRLSSREKLVYSTTDSAKAERLRRENVEKDHAKCADVLKLATEEATRAVKEAQASRSTTK</sequence>
<dbReference type="AlphaFoldDB" id="A0A834HM41"/>
<proteinExistence type="predicted"/>
<evidence type="ECO:0000313" key="2">
    <source>
        <dbReference type="Proteomes" id="UP000626092"/>
    </source>
</evidence>
<comment type="caution">
    <text evidence="1">The sequence shown here is derived from an EMBL/GenBank/DDBJ whole genome shotgun (WGS) entry which is preliminary data.</text>
</comment>
<dbReference type="Proteomes" id="UP000626092">
    <property type="component" value="Unassembled WGS sequence"/>
</dbReference>
<accession>A0A834HM41</accession>
<reference evidence="1" key="1">
    <citation type="submission" date="2019-11" db="EMBL/GenBank/DDBJ databases">
        <authorList>
            <person name="Liu Y."/>
            <person name="Hou J."/>
            <person name="Li T.-Q."/>
            <person name="Guan C.-H."/>
            <person name="Wu X."/>
            <person name="Wu H.-Z."/>
            <person name="Ling F."/>
            <person name="Zhang R."/>
            <person name="Shi X.-G."/>
            <person name="Ren J.-P."/>
            <person name="Chen E.-F."/>
            <person name="Sun J.-M."/>
        </authorList>
    </citation>
    <scope>NUCLEOTIDE SEQUENCE</scope>
    <source>
        <strain evidence="1">Adult_tree_wgs_1</strain>
        <tissue evidence="1">Leaves</tissue>
    </source>
</reference>
<name>A0A834HM41_RHOSS</name>